<dbReference type="CDD" id="cd12108">
    <property type="entry name" value="Hr-like"/>
    <property type="match status" value="1"/>
</dbReference>
<organism evidence="2 3">
    <name type="scientific">Dactylosporangium sucinum</name>
    <dbReference type="NCBI Taxonomy" id="1424081"/>
    <lineage>
        <taxon>Bacteria</taxon>
        <taxon>Bacillati</taxon>
        <taxon>Actinomycetota</taxon>
        <taxon>Actinomycetes</taxon>
        <taxon>Micromonosporales</taxon>
        <taxon>Micromonosporaceae</taxon>
        <taxon>Dactylosporangium</taxon>
    </lineage>
</organism>
<dbReference type="EMBL" id="BMPI01000068">
    <property type="protein sequence ID" value="GGM74358.1"/>
    <property type="molecule type" value="Genomic_DNA"/>
</dbReference>
<evidence type="ECO:0000313" key="3">
    <source>
        <dbReference type="Proteomes" id="UP000642070"/>
    </source>
</evidence>
<proteinExistence type="predicted"/>
<protein>
    <recommendedName>
        <fullName evidence="1">Hemerythrin-like domain-containing protein</fullName>
    </recommendedName>
</protein>
<keyword evidence="3" id="KW-1185">Reference proteome</keyword>
<dbReference type="Proteomes" id="UP000642070">
    <property type="component" value="Unassembled WGS sequence"/>
</dbReference>
<reference evidence="2" key="1">
    <citation type="journal article" date="2014" name="Int. J. Syst. Evol. Microbiol.">
        <title>Complete genome sequence of Corynebacterium casei LMG S-19264T (=DSM 44701T), isolated from a smear-ripened cheese.</title>
        <authorList>
            <consortium name="US DOE Joint Genome Institute (JGI-PGF)"/>
            <person name="Walter F."/>
            <person name="Albersmeier A."/>
            <person name="Kalinowski J."/>
            <person name="Ruckert C."/>
        </authorList>
    </citation>
    <scope>NUCLEOTIDE SEQUENCE</scope>
    <source>
        <strain evidence="2">JCM 19831</strain>
    </source>
</reference>
<accession>A0A917X4S3</accession>
<reference evidence="2" key="2">
    <citation type="submission" date="2020-09" db="EMBL/GenBank/DDBJ databases">
        <authorList>
            <person name="Sun Q."/>
            <person name="Ohkuma M."/>
        </authorList>
    </citation>
    <scope>NUCLEOTIDE SEQUENCE</scope>
    <source>
        <strain evidence="2">JCM 19831</strain>
    </source>
</reference>
<evidence type="ECO:0000259" key="1">
    <source>
        <dbReference type="Pfam" id="PF01814"/>
    </source>
</evidence>
<gene>
    <name evidence="2" type="ORF">GCM10007977_089910</name>
</gene>
<dbReference type="Gene3D" id="1.20.120.520">
    <property type="entry name" value="nmb1532 protein domain like"/>
    <property type="match status" value="1"/>
</dbReference>
<dbReference type="InterPro" id="IPR012312">
    <property type="entry name" value="Hemerythrin-like"/>
</dbReference>
<dbReference type="Pfam" id="PF01814">
    <property type="entry name" value="Hemerythrin"/>
    <property type="match status" value="1"/>
</dbReference>
<evidence type="ECO:0000313" key="2">
    <source>
        <dbReference type="EMBL" id="GGM74358.1"/>
    </source>
</evidence>
<comment type="caution">
    <text evidence="2">The sequence shown here is derived from an EMBL/GenBank/DDBJ whole genome shotgun (WGS) entry which is preliminary data.</text>
</comment>
<dbReference type="RefSeq" id="WP_190256206.1">
    <property type="nucleotide sequence ID" value="NZ_BMPI01000068.1"/>
</dbReference>
<dbReference type="AlphaFoldDB" id="A0A917X4S3"/>
<name>A0A917X4S3_9ACTN</name>
<sequence>MSVPTATDRRPNVQEMTVIHRVFRRELVMIPRLVRAADGRNTDRVRLVGEHIEFLLAFLHAHHSGEDELLWPRLLDRAAPSAGLVHTMQEQHARVEQYTEAAHDALRQWVGAPAAATGERLAGLVDELHAALVTHLDLEEHEILPLVSRYVTVEEWALLAEHGKNAMPRKQLPLVFGAILEDADPAERAELLAAVPAPIRFFLRTAGARQYRRYITRLRTG</sequence>
<feature type="domain" description="Hemerythrin-like" evidence="1">
    <location>
        <begin position="14"/>
        <end position="147"/>
    </location>
</feature>